<comment type="caution">
    <text evidence="3">The sequence shown here is derived from an EMBL/GenBank/DDBJ whole genome shotgun (WGS) entry which is preliminary data.</text>
</comment>
<feature type="region of interest" description="Disordered" evidence="1">
    <location>
        <begin position="114"/>
        <end position="158"/>
    </location>
</feature>
<dbReference type="SUPFAM" id="SSF55729">
    <property type="entry name" value="Acyl-CoA N-acyltransferases (Nat)"/>
    <property type="match status" value="2"/>
</dbReference>
<proteinExistence type="predicted"/>
<dbReference type="EMBL" id="JANBQB010000100">
    <property type="protein sequence ID" value="KAJ1982141.1"/>
    <property type="molecule type" value="Genomic_DNA"/>
</dbReference>
<dbReference type="Proteomes" id="UP001151582">
    <property type="component" value="Unassembled WGS sequence"/>
</dbReference>
<dbReference type="PANTHER" id="PTHR13355:SF22">
    <property type="entry name" value="SLL0786 PROTEIN"/>
    <property type="match status" value="1"/>
</dbReference>
<organism evidence="3 4">
    <name type="scientific">Dimargaris verticillata</name>
    <dbReference type="NCBI Taxonomy" id="2761393"/>
    <lineage>
        <taxon>Eukaryota</taxon>
        <taxon>Fungi</taxon>
        <taxon>Fungi incertae sedis</taxon>
        <taxon>Zoopagomycota</taxon>
        <taxon>Kickxellomycotina</taxon>
        <taxon>Dimargaritomycetes</taxon>
        <taxon>Dimargaritales</taxon>
        <taxon>Dimargaritaceae</taxon>
        <taxon>Dimargaris</taxon>
    </lineage>
</organism>
<dbReference type="PANTHER" id="PTHR13355">
    <property type="entry name" value="GLUCOSAMINE 6-PHOSPHATE N-ACETYLTRANSFERASE"/>
    <property type="match status" value="1"/>
</dbReference>
<dbReference type="OrthoDB" id="329272at2759"/>
<keyword evidence="4" id="KW-1185">Reference proteome</keyword>
<dbReference type="PROSITE" id="PS51186">
    <property type="entry name" value="GNAT"/>
    <property type="match status" value="1"/>
</dbReference>
<dbReference type="Gene3D" id="3.40.630.30">
    <property type="match status" value="1"/>
</dbReference>
<reference evidence="3" key="1">
    <citation type="submission" date="2022-07" db="EMBL/GenBank/DDBJ databases">
        <title>Phylogenomic reconstructions and comparative analyses of Kickxellomycotina fungi.</title>
        <authorList>
            <person name="Reynolds N.K."/>
            <person name="Stajich J.E."/>
            <person name="Barry K."/>
            <person name="Grigoriev I.V."/>
            <person name="Crous P."/>
            <person name="Smith M.E."/>
        </authorList>
    </citation>
    <scope>NUCLEOTIDE SEQUENCE</scope>
    <source>
        <strain evidence="3">RSA 567</strain>
    </source>
</reference>
<feature type="compositionally biased region" description="Low complexity" evidence="1">
    <location>
        <begin position="114"/>
        <end position="128"/>
    </location>
</feature>
<dbReference type="Pfam" id="PF13508">
    <property type="entry name" value="Acetyltransf_7"/>
    <property type="match status" value="1"/>
</dbReference>
<dbReference type="InterPro" id="IPR000182">
    <property type="entry name" value="GNAT_dom"/>
</dbReference>
<dbReference type="GO" id="GO:0008080">
    <property type="term" value="F:N-acetyltransferase activity"/>
    <property type="evidence" value="ECO:0007669"/>
    <property type="project" value="TreeGrafter"/>
</dbReference>
<evidence type="ECO:0000259" key="2">
    <source>
        <dbReference type="PROSITE" id="PS51186"/>
    </source>
</evidence>
<accession>A0A9W8B3Y6</accession>
<evidence type="ECO:0000256" key="1">
    <source>
        <dbReference type="SAM" id="MobiDB-lite"/>
    </source>
</evidence>
<dbReference type="CDD" id="cd04301">
    <property type="entry name" value="NAT_SF"/>
    <property type="match status" value="1"/>
</dbReference>
<dbReference type="InterPro" id="IPR016181">
    <property type="entry name" value="Acyl_CoA_acyltransferase"/>
</dbReference>
<protein>
    <recommendedName>
        <fullName evidence="2">N-acetyltransferase domain-containing protein</fullName>
    </recommendedName>
</protein>
<feature type="domain" description="N-acetyltransferase" evidence="2">
    <location>
        <begin position="160"/>
        <end position="250"/>
    </location>
</feature>
<dbReference type="AlphaFoldDB" id="A0A9W8B3Y6"/>
<evidence type="ECO:0000313" key="3">
    <source>
        <dbReference type="EMBL" id="KAJ1982141.1"/>
    </source>
</evidence>
<dbReference type="InterPro" id="IPR039143">
    <property type="entry name" value="GNPNAT1-like"/>
</dbReference>
<gene>
    <name evidence="3" type="ORF">H4R34_001820</name>
</gene>
<sequence length="260" mass="27304">MTVGIVTTTMDATTVAAITITTTTSITIISIMEAITAGVITIIDVCGRPAHGAEDLALCLQVRIAVFVDEQGFPLAIENDELDATCHHILAYVPKPSAVTATLALSGSPEPALAPSAATAPVTPAIAPASPPDNASFEQAPASSQATETDRQRPQIKQSVGTLRMFECAPGVGKIGRVAVLPSHRSLGVGRLLMDAAHQVAADELGWHKAVVHSQHDKAGFYAKLGYTSPDPTVYMEEDYPHITMELALTRAKTKTDTAL</sequence>
<evidence type="ECO:0000313" key="4">
    <source>
        <dbReference type="Proteomes" id="UP001151582"/>
    </source>
</evidence>
<name>A0A9W8B3Y6_9FUNG</name>